<keyword evidence="7" id="KW-0762">Sugar transport</keyword>
<dbReference type="GO" id="GO:0015920">
    <property type="term" value="P:lipopolysaccharide transport"/>
    <property type="evidence" value="ECO:0007669"/>
    <property type="project" value="TreeGrafter"/>
</dbReference>
<evidence type="ECO:0000256" key="1">
    <source>
        <dbReference type="ARBA" id="ARBA00004651"/>
    </source>
</evidence>
<evidence type="ECO:0000256" key="5">
    <source>
        <dbReference type="ARBA" id="ARBA00022692"/>
    </source>
</evidence>
<organism evidence="11 12">
    <name type="scientific">Chitinibacter bivalviorum</name>
    <dbReference type="NCBI Taxonomy" id="2739434"/>
    <lineage>
        <taxon>Bacteria</taxon>
        <taxon>Pseudomonadati</taxon>
        <taxon>Pseudomonadota</taxon>
        <taxon>Betaproteobacteria</taxon>
        <taxon>Neisseriales</taxon>
        <taxon>Chitinibacteraceae</taxon>
        <taxon>Chitinibacter</taxon>
    </lineage>
</organism>
<evidence type="ECO:0000256" key="9">
    <source>
        <dbReference type="SAM" id="Phobius"/>
    </source>
</evidence>
<dbReference type="PANTHER" id="PTHR30413:SF10">
    <property type="entry name" value="CAPSULE POLYSACCHARIDE EXPORT INNER-MEMBRANE PROTEIN CTRC"/>
    <property type="match status" value="1"/>
</dbReference>
<name>A0A7H9BLV1_9NEIS</name>
<keyword evidence="4" id="KW-1003">Cell membrane</keyword>
<evidence type="ECO:0000256" key="3">
    <source>
        <dbReference type="ARBA" id="ARBA00022448"/>
    </source>
</evidence>
<evidence type="ECO:0000256" key="2">
    <source>
        <dbReference type="ARBA" id="ARBA00007783"/>
    </source>
</evidence>
<feature type="transmembrane region" description="Helical" evidence="9">
    <location>
        <begin position="64"/>
        <end position="85"/>
    </location>
</feature>
<gene>
    <name evidence="11" type="ORF">HQ393_16160</name>
</gene>
<feature type="transmembrane region" description="Helical" evidence="9">
    <location>
        <begin position="227"/>
        <end position="248"/>
    </location>
</feature>
<keyword evidence="6 9" id="KW-1133">Transmembrane helix</keyword>
<dbReference type="EMBL" id="CP058627">
    <property type="protein sequence ID" value="QLG89657.1"/>
    <property type="molecule type" value="Genomic_DNA"/>
</dbReference>
<keyword evidence="7" id="KW-0625">Polysaccharide transport</keyword>
<evidence type="ECO:0000313" key="11">
    <source>
        <dbReference type="EMBL" id="QLG89657.1"/>
    </source>
</evidence>
<evidence type="ECO:0000256" key="7">
    <source>
        <dbReference type="ARBA" id="ARBA00023047"/>
    </source>
</evidence>
<dbReference type="Pfam" id="PF01061">
    <property type="entry name" value="ABC2_membrane"/>
    <property type="match status" value="1"/>
</dbReference>
<comment type="similarity">
    <text evidence="2">Belongs to the ABC-2 integral membrane protein family.</text>
</comment>
<keyword evidence="3" id="KW-0813">Transport</keyword>
<dbReference type="InterPro" id="IPR013525">
    <property type="entry name" value="ABC2_TM"/>
</dbReference>
<dbReference type="GO" id="GO:0005886">
    <property type="term" value="C:plasma membrane"/>
    <property type="evidence" value="ECO:0007669"/>
    <property type="project" value="UniProtKB-SubCell"/>
</dbReference>
<dbReference type="GO" id="GO:0140359">
    <property type="term" value="F:ABC-type transporter activity"/>
    <property type="evidence" value="ECO:0007669"/>
    <property type="project" value="InterPro"/>
</dbReference>
<feature type="transmembrane region" description="Helical" evidence="9">
    <location>
        <begin position="38"/>
        <end position="58"/>
    </location>
</feature>
<evidence type="ECO:0000259" key="10">
    <source>
        <dbReference type="Pfam" id="PF01061"/>
    </source>
</evidence>
<dbReference type="AlphaFoldDB" id="A0A7H9BLV1"/>
<feature type="transmembrane region" description="Helical" evidence="9">
    <location>
        <begin position="175"/>
        <end position="192"/>
    </location>
</feature>
<keyword evidence="12" id="KW-1185">Reference proteome</keyword>
<proteinExistence type="inferred from homology"/>
<evidence type="ECO:0000256" key="4">
    <source>
        <dbReference type="ARBA" id="ARBA00022475"/>
    </source>
</evidence>
<keyword evidence="5 9" id="KW-0812">Transmembrane</keyword>
<comment type="subcellular location">
    <subcellularLocation>
        <location evidence="1">Cell membrane</location>
        <topology evidence="1">Multi-pass membrane protein</topology>
    </subcellularLocation>
</comment>
<accession>A0A7H9BLV1</accession>
<evidence type="ECO:0000256" key="6">
    <source>
        <dbReference type="ARBA" id="ARBA00022989"/>
    </source>
</evidence>
<sequence length="259" mass="29123">MIVSLKEIFAALRQYKLIWFFAWGDVLARYKRSALGPWWITISTALGVLCLGIIWGALLKSDGANIFPILAIGLVLWQFISGCLVEASSVFTRQGNVIRNMPVPFAIFPFQLVAKRLIDMAHNSLVVVVVLVFFSSGLSWVALLAIPGLILAVANMIWIVMLIGLVGARYRDVEPLINAFLPMLFFITPVMYRTSHLGHLEFVAMLNPLSHFINLVREPLLNVVPTAQAYIVALLVLMFGFLITLWVYKISRQNLAFWM</sequence>
<dbReference type="KEGG" id="chiz:HQ393_16160"/>
<dbReference type="Proteomes" id="UP000509597">
    <property type="component" value="Chromosome"/>
</dbReference>
<feature type="domain" description="ABC-2 type transporter transmembrane" evidence="10">
    <location>
        <begin position="18"/>
        <end position="218"/>
    </location>
</feature>
<feature type="transmembrane region" description="Helical" evidence="9">
    <location>
        <begin position="125"/>
        <end position="143"/>
    </location>
</feature>
<evidence type="ECO:0000313" key="12">
    <source>
        <dbReference type="Proteomes" id="UP000509597"/>
    </source>
</evidence>
<dbReference type="RefSeq" id="WP_179356585.1">
    <property type="nucleotide sequence ID" value="NZ_CP058627.1"/>
</dbReference>
<protein>
    <submittedName>
        <fullName evidence="11">ABC transporter permease</fullName>
    </submittedName>
</protein>
<feature type="transmembrane region" description="Helical" evidence="9">
    <location>
        <begin position="149"/>
        <end position="168"/>
    </location>
</feature>
<dbReference type="GO" id="GO:0015774">
    <property type="term" value="P:polysaccharide transport"/>
    <property type="evidence" value="ECO:0007669"/>
    <property type="project" value="UniProtKB-KW"/>
</dbReference>
<reference evidence="11 12" key="1">
    <citation type="submission" date="2020-07" db="EMBL/GenBank/DDBJ databases">
        <title>Complete genome sequence of Chitinibacter sp. 2T18.</title>
        <authorList>
            <person name="Bae J.-W."/>
            <person name="Choi J.-W."/>
        </authorList>
    </citation>
    <scope>NUCLEOTIDE SEQUENCE [LARGE SCALE GENOMIC DNA]</scope>
    <source>
        <strain evidence="11 12">2T18</strain>
    </source>
</reference>
<keyword evidence="8 9" id="KW-0472">Membrane</keyword>
<evidence type="ECO:0000256" key="8">
    <source>
        <dbReference type="ARBA" id="ARBA00023136"/>
    </source>
</evidence>
<dbReference type="PANTHER" id="PTHR30413">
    <property type="entry name" value="INNER MEMBRANE TRANSPORT PERMEASE"/>
    <property type="match status" value="1"/>
</dbReference>